<proteinExistence type="predicted"/>
<keyword evidence="4 5" id="KW-0472">Membrane</keyword>
<keyword evidence="3 5" id="KW-1133">Transmembrane helix</keyword>
<organism evidence="7 8">
    <name type="scientific">Streptomyces chrestomyceticus</name>
    <dbReference type="NCBI Taxonomy" id="68185"/>
    <lineage>
        <taxon>Bacteria</taxon>
        <taxon>Bacillati</taxon>
        <taxon>Actinomycetota</taxon>
        <taxon>Actinomycetes</taxon>
        <taxon>Kitasatosporales</taxon>
        <taxon>Streptomycetaceae</taxon>
        <taxon>Streptomyces</taxon>
    </lineage>
</organism>
<dbReference type="Proteomes" id="UP001348265">
    <property type="component" value="Unassembled WGS sequence"/>
</dbReference>
<dbReference type="EMBL" id="JAVFKM010000004">
    <property type="protein sequence ID" value="MEF3113651.1"/>
    <property type="molecule type" value="Genomic_DNA"/>
</dbReference>
<dbReference type="InterPro" id="IPR036259">
    <property type="entry name" value="MFS_trans_sf"/>
</dbReference>
<name>A0ABU7WQ53_9ACTN</name>
<protein>
    <recommendedName>
        <fullName evidence="6">Major facilitator superfamily (MFS) profile domain-containing protein</fullName>
    </recommendedName>
</protein>
<reference evidence="7 8" key="1">
    <citation type="submission" date="2023-08" db="EMBL/GenBank/DDBJ databases">
        <authorList>
            <person name="Sharma P."/>
            <person name="Verma V."/>
            <person name="Mohan M.K."/>
            <person name="Dubey A.K."/>
        </authorList>
    </citation>
    <scope>NUCLEOTIDE SEQUENCE [LARGE SCALE GENOMIC DNA]</scope>
    <source>
        <strain evidence="7 8">ADP4</strain>
    </source>
</reference>
<accession>A0ABU7WQ53</accession>
<dbReference type="InterPro" id="IPR020846">
    <property type="entry name" value="MFS_dom"/>
</dbReference>
<comment type="subcellular location">
    <subcellularLocation>
        <location evidence="1">Cell membrane</location>
        <topology evidence="1">Multi-pass membrane protein</topology>
    </subcellularLocation>
</comment>
<gene>
    <name evidence="7" type="ORF">RB636_10635</name>
</gene>
<feature type="transmembrane region" description="Helical" evidence="5">
    <location>
        <begin position="43"/>
        <end position="69"/>
    </location>
</feature>
<evidence type="ECO:0000256" key="5">
    <source>
        <dbReference type="SAM" id="Phobius"/>
    </source>
</evidence>
<dbReference type="RefSeq" id="WP_331786261.1">
    <property type="nucleotide sequence ID" value="NZ_JAVFKM010000004.1"/>
</dbReference>
<evidence type="ECO:0000256" key="3">
    <source>
        <dbReference type="ARBA" id="ARBA00022989"/>
    </source>
</evidence>
<dbReference type="SUPFAM" id="SSF103473">
    <property type="entry name" value="MFS general substrate transporter"/>
    <property type="match status" value="1"/>
</dbReference>
<keyword evidence="2 5" id="KW-0812">Transmembrane</keyword>
<dbReference type="Gene3D" id="1.20.1250.20">
    <property type="entry name" value="MFS general substrate transporter like domains"/>
    <property type="match status" value="1"/>
</dbReference>
<comment type="caution">
    <text evidence="7">The sequence shown here is derived from an EMBL/GenBank/DDBJ whole genome shotgun (WGS) entry which is preliminary data.</text>
</comment>
<evidence type="ECO:0000256" key="1">
    <source>
        <dbReference type="ARBA" id="ARBA00004651"/>
    </source>
</evidence>
<feature type="domain" description="Major facilitator superfamily (MFS) profile" evidence="6">
    <location>
        <begin position="1"/>
        <end position="79"/>
    </location>
</feature>
<evidence type="ECO:0000256" key="4">
    <source>
        <dbReference type="ARBA" id="ARBA00023136"/>
    </source>
</evidence>
<dbReference type="PROSITE" id="PS50850">
    <property type="entry name" value="MFS"/>
    <property type="match status" value="1"/>
</dbReference>
<evidence type="ECO:0000259" key="6">
    <source>
        <dbReference type="PROSITE" id="PS50850"/>
    </source>
</evidence>
<evidence type="ECO:0000313" key="7">
    <source>
        <dbReference type="EMBL" id="MEF3113651.1"/>
    </source>
</evidence>
<evidence type="ECO:0000313" key="8">
    <source>
        <dbReference type="Proteomes" id="UP001348265"/>
    </source>
</evidence>
<sequence>MGVFIAIVGVSGAVGTVLGGRLTDRWGVDRTLLTAFGGVAAAALVLLVVGSIGHGAAPVWLVCLALVLWGCPGGPTSPR</sequence>
<keyword evidence="8" id="KW-1185">Reference proteome</keyword>
<evidence type="ECO:0000256" key="2">
    <source>
        <dbReference type="ARBA" id="ARBA00022692"/>
    </source>
</evidence>